<dbReference type="PANTHER" id="PTHR47706:SF1">
    <property type="entry name" value="CIPA-LIKE, PUTATIVE (AFU_ORTHOLOGUE AFUA_1G12460)-RELATED"/>
    <property type="match status" value="1"/>
</dbReference>
<dbReference type="SUPFAM" id="SSF51735">
    <property type="entry name" value="NAD(P)-binding Rossmann-fold domains"/>
    <property type="match status" value="1"/>
</dbReference>
<dbReference type="OrthoDB" id="9974981at2759"/>
<dbReference type="InterPro" id="IPR045312">
    <property type="entry name" value="PCBER-like"/>
</dbReference>
<dbReference type="GO" id="GO:0016491">
    <property type="term" value="F:oxidoreductase activity"/>
    <property type="evidence" value="ECO:0007669"/>
    <property type="project" value="UniProtKB-KW"/>
</dbReference>
<proteinExistence type="predicted"/>
<dbReference type="AlphaFoldDB" id="A0A2V1E0W1"/>
<protein>
    <submittedName>
        <fullName evidence="4">NAD(P)-binding protein</fullName>
    </submittedName>
</protein>
<evidence type="ECO:0000259" key="3">
    <source>
        <dbReference type="Pfam" id="PF05368"/>
    </source>
</evidence>
<evidence type="ECO:0000256" key="2">
    <source>
        <dbReference type="ARBA" id="ARBA00023002"/>
    </source>
</evidence>
<keyword evidence="2" id="KW-0560">Oxidoreductase</keyword>
<organism evidence="4 5">
    <name type="scientific">Periconia macrospinosa</name>
    <dbReference type="NCBI Taxonomy" id="97972"/>
    <lineage>
        <taxon>Eukaryota</taxon>
        <taxon>Fungi</taxon>
        <taxon>Dikarya</taxon>
        <taxon>Ascomycota</taxon>
        <taxon>Pezizomycotina</taxon>
        <taxon>Dothideomycetes</taxon>
        <taxon>Pleosporomycetidae</taxon>
        <taxon>Pleosporales</taxon>
        <taxon>Massarineae</taxon>
        <taxon>Periconiaceae</taxon>
        <taxon>Periconia</taxon>
    </lineage>
</organism>
<sequence length="321" mass="34297">MTSNTIKNVALTAATGDVGSVIFKKLTASGLFNVRILSYSGSTSSFPPGTDIVKVDFSSVESLAAALAGQDAVVSAAGNEGLAGQKVLVDAAIAAGVKRFLPSEYGGDLANPNARTIPALRLKVEIEDYLEARSAEPALQGKFTYTYVYTSAFLDWGLDVGLVMNINEAIPQVWGSGDLPFNGVVVDSVGDAVVGVLKNPEQTANRPVYISNAVVTQNKLIQLVGELRLPGKESYKPELAQHHDIEEFVNTAFTNLKAGVGFDSIGMVPFLVRSCYYPAYNNGKYGQDNELLGIKKLSDEELKQFLKEAISKLSTKPTGKH</sequence>
<accession>A0A2V1E0W1</accession>
<keyword evidence="1" id="KW-0521">NADP</keyword>
<feature type="domain" description="NmrA-like" evidence="3">
    <location>
        <begin position="7"/>
        <end position="224"/>
    </location>
</feature>
<reference evidence="4 5" key="1">
    <citation type="journal article" date="2018" name="Sci. Rep.">
        <title>Comparative genomics provides insights into the lifestyle and reveals functional heterogeneity of dark septate endophytic fungi.</title>
        <authorList>
            <person name="Knapp D.G."/>
            <person name="Nemeth J.B."/>
            <person name="Barry K."/>
            <person name="Hainaut M."/>
            <person name="Henrissat B."/>
            <person name="Johnson J."/>
            <person name="Kuo A."/>
            <person name="Lim J.H.P."/>
            <person name="Lipzen A."/>
            <person name="Nolan M."/>
            <person name="Ohm R.A."/>
            <person name="Tamas L."/>
            <person name="Grigoriev I.V."/>
            <person name="Spatafora J.W."/>
            <person name="Nagy L.G."/>
            <person name="Kovacs G.M."/>
        </authorList>
    </citation>
    <scope>NUCLEOTIDE SEQUENCE [LARGE SCALE GENOMIC DNA]</scope>
    <source>
        <strain evidence="4 5">DSE2036</strain>
    </source>
</reference>
<dbReference type="Pfam" id="PF05368">
    <property type="entry name" value="NmrA"/>
    <property type="match status" value="1"/>
</dbReference>
<gene>
    <name evidence="4" type="ORF">DM02DRAFT_519046</name>
</gene>
<keyword evidence="5" id="KW-1185">Reference proteome</keyword>
<dbReference type="InterPro" id="IPR008030">
    <property type="entry name" value="NmrA-like"/>
</dbReference>
<dbReference type="InterPro" id="IPR051609">
    <property type="entry name" value="NmrA/Isoflavone_reductase-like"/>
</dbReference>
<dbReference type="InterPro" id="IPR036291">
    <property type="entry name" value="NAD(P)-bd_dom_sf"/>
</dbReference>
<dbReference type="PANTHER" id="PTHR47706">
    <property type="entry name" value="NMRA-LIKE FAMILY PROTEIN"/>
    <property type="match status" value="1"/>
</dbReference>
<name>A0A2V1E0W1_9PLEO</name>
<dbReference type="Gene3D" id="3.40.50.720">
    <property type="entry name" value="NAD(P)-binding Rossmann-like Domain"/>
    <property type="match status" value="1"/>
</dbReference>
<dbReference type="EMBL" id="KZ805323">
    <property type="protein sequence ID" value="PVI04193.1"/>
    <property type="molecule type" value="Genomic_DNA"/>
</dbReference>
<evidence type="ECO:0000313" key="5">
    <source>
        <dbReference type="Proteomes" id="UP000244855"/>
    </source>
</evidence>
<evidence type="ECO:0000256" key="1">
    <source>
        <dbReference type="ARBA" id="ARBA00022857"/>
    </source>
</evidence>
<dbReference type="Proteomes" id="UP000244855">
    <property type="component" value="Unassembled WGS sequence"/>
</dbReference>
<dbReference type="CDD" id="cd05259">
    <property type="entry name" value="PCBER_SDR_a"/>
    <property type="match status" value="1"/>
</dbReference>
<evidence type="ECO:0000313" key="4">
    <source>
        <dbReference type="EMBL" id="PVI04193.1"/>
    </source>
</evidence>